<evidence type="ECO:0000256" key="10">
    <source>
        <dbReference type="ARBA" id="ARBA00040546"/>
    </source>
</evidence>
<dbReference type="InterPro" id="IPR036179">
    <property type="entry name" value="Ig-like_dom_sf"/>
</dbReference>
<protein>
    <recommendedName>
        <fullName evidence="10">C-reactive protein</fullName>
    </recommendedName>
</protein>
<dbReference type="PANTHER" id="PTHR45869">
    <property type="entry name" value="C-REACTIVE PROTEIN-RELATED"/>
    <property type="match status" value="1"/>
</dbReference>
<evidence type="ECO:0000313" key="15">
    <source>
        <dbReference type="EMBL" id="KYO29671.1"/>
    </source>
</evidence>
<keyword evidence="3" id="KW-0011">Acute phase</keyword>
<dbReference type="AlphaFoldDB" id="A0A151MYN8"/>
<comment type="caution">
    <text evidence="11">Lacks conserved residue(s) required for the propagation of feature annotation.</text>
</comment>
<evidence type="ECO:0000256" key="6">
    <source>
        <dbReference type="ARBA" id="ARBA00022729"/>
    </source>
</evidence>
<dbReference type="GO" id="GO:0001849">
    <property type="term" value="F:complement component C1q complex binding"/>
    <property type="evidence" value="ECO:0007669"/>
    <property type="project" value="TreeGrafter"/>
</dbReference>
<dbReference type="Gene3D" id="2.60.40.10">
    <property type="entry name" value="Immunoglobulins"/>
    <property type="match status" value="1"/>
</dbReference>
<dbReference type="PROSITE" id="PS50835">
    <property type="entry name" value="IG_LIKE"/>
    <property type="match status" value="1"/>
</dbReference>
<evidence type="ECO:0000256" key="4">
    <source>
        <dbReference type="ARBA" id="ARBA00022525"/>
    </source>
</evidence>
<dbReference type="InterPro" id="IPR013783">
    <property type="entry name" value="Ig-like_fold"/>
</dbReference>
<dbReference type="InterPro" id="IPR003599">
    <property type="entry name" value="Ig_sub"/>
</dbReference>
<dbReference type="GO" id="GO:0046872">
    <property type="term" value="F:metal ion binding"/>
    <property type="evidence" value="ECO:0007669"/>
    <property type="project" value="UniProtKB-KW"/>
</dbReference>
<evidence type="ECO:0000259" key="14">
    <source>
        <dbReference type="PROSITE" id="PS51828"/>
    </source>
</evidence>
<evidence type="ECO:0000256" key="8">
    <source>
        <dbReference type="ARBA" id="ARBA00023157"/>
    </source>
</evidence>
<evidence type="ECO:0000256" key="7">
    <source>
        <dbReference type="ARBA" id="ARBA00022837"/>
    </source>
</evidence>
<comment type="caution">
    <text evidence="15">The sequence shown here is derived from an EMBL/GenBank/DDBJ whole genome shotgun (WGS) entry which is preliminary data.</text>
</comment>
<accession>A0A151MYN8</accession>
<evidence type="ECO:0000256" key="2">
    <source>
        <dbReference type="ARBA" id="ARBA00004613"/>
    </source>
</evidence>
<keyword evidence="8" id="KW-1015">Disulfide bond</keyword>
<evidence type="ECO:0000256" key="5">
    <source>
        <dbReference type="ARBA" id="ARBA00022723"/>
    </source>
</evidence>
<keyword evidence="5" id="KW-0479">Metal-binding</keyword>
<dbReference type="CDD" id="cd00096">
    <property type="entry name" value="Ig"/>
    <property type="match status" value="1"/>
</dbReference>
<dbReference type="GO" id="GO:0005615">
    <property type="term" value="C:extracellular space"/>
    <property type="evidence" value="ECO:0007669"/>
    <property type="project" value="TreeGrafter"/>
</dbReference>
<comment type="subcellular location">
    <subcellularLocation>
        <location evidence="2">Secreted</location>
    </subcellularLocation>
</comment>
<dbReference type="eggNOG" id="ENOG502T8FN">
    <property type="taxonomic scope" value="Eukaryota"/>
</dbReference>
<gene>
    <name evidence="15" type="ORF">Y1Q_0017651</name>
</gene>
<dbReference type="SUPFAM" id="SSF48726">
    <property type="entry name" value="Immunoglobulin"/>
    <property type="match status" value="1"/>
</dbReference>
<dbReference type="InterPro" id="IPR007110">
    <property type="entry name" value="Ig-like_dom"/>
</dbReference>
<dbReference type="CDD" id="cd00152">
    <property type="entry name" value="PTX"/>
    <property type="match status" value="1"/>
</dbReference>
<dbReference type="Gene3D" id="2.60.120.200">
    <property type="match status" value="1"/>
</dbReference>
<reference evidence="15 16" key="1">
    <citation type="journal article" date="2012" name="Genome Biol.">
        <title>Sequencing three crocodilian genomes to illuminate the evolution of archosaurs and amniotes.</title>
        <authorList>
            <person name="St John J.A."/>
            <person name="Braun E.L."/>
            <person name="Isberg S.R."/>
            <person name="Miles L.G."/>
            <person name="Chong A.Y."/>
            <person name="Gongora J."/>
            <person name="Dalzell P."/>
            <person name="Moran C."/>
            <person name="Bed'hom B."/>
            <person name="Abzhanov A."/>
            <person name="Burgess S.C."/>
            <person name="Cooksey A.M."/>
            <person name="Castoe T.A."/>
            <person name="Crawford N.G."/>
            <person name="Densmore L.D."/>
            <person name="Drew J.C."/>
            <person name="Edwards S.V."/>
            <person name="Faircloth B.C."/>
            <person name="Fujita M.K."/>
            <person name="Greenwold M.J."/>
            <person name="Hoffmann F.G."/>
            <person name="Howard J.M."/>
            <person name="Iguchi T."/>
            <person name="Janes D.E."/>
            <person name="Khan S.Y."/>
            <person name="Kohno S."/>
            <person name="de Koning A.J."/>
            <person name="Lance S.L."/>
            <person name="McCarthy F.M."/>
            <person name="McCormack J.E."/>
            <person name="Merchant M.E."/>
            <person name="Peterson D.G."/>
            <person name="Pollock D.D."/>
            <person name="Pourmand N."/>
            <person name="Raney B.J."/>
            <person name="Roessler K.A."/>
            <person name="Sanford J.R."/>
            <person name="Sawyer R.H."/>
            <person name="Schmidt C.J."/>
            <person name="Triplett E.W."/>
            <person name="Tuberville T.D."/>
            <person name="Venegas-Anaya M."/>
            <person name="Howard J.T."/>
            <person name="Jarvis E.D."/>
            <person name="Guillette L.J.Jr."/>
            <person name="Glenn T.C."/>
            <person name="Green R.E."/>
            <person name="Ray D.A."/>
        </authorList>
    </citation>
    <scope>NUCLEOTIDE SEQUENCE [LARGE SCALE GENOMIC DNA]</scope>
    <source>
        <strain evidence="15">KSC_2009_1</strain>
    </source>
</reference>
<dbReference type="SMART" id="SM00159">
    <property type="entry name" value="PTX"/>
    <property type="match status" value="1"/>
</dbReference>
<dbReference type="InterPro" id="IPR001759">
    <property type="entry name" value="PTX_dom"/>
</dbReference>
<keyword evidence="16" id="KW-1185">Reference proteome</keyword>
<feature type="domain" description="Ig-like" evidence="13">
    <location>
        <begin position="60"/>
        <end position="134"/>
    </location>
</feature>
<evidence type="ECO:0000256" key="12">
    <source>
        <dbReference type="SAM" id="Phobius"/>
    </source>
</evidence>
<proteinExistence type="inferred from homology"/>
<dbReference type="SMART" id="SM00409">
    <property type="entry name" value="IG"/>
    <property type="match status" value="1"/>
</dbReference>
<evidence type="ECO:0000256" key="11">
    <source>
        <dbReference type="PROSITE-ProRule" id="PRU01172"/>
    </source>
</evidence>
<sequence length="346" mass="39101">MFEMHRQIDPRLCFLGTSAPRPRRGSGLSFGQRVKKMERMLLWLPVLAGFLGIVSLAGLPEARIRAHPSHPSPGAEVELICEVSGGHGPWEFLWEKEDVLQRSMDSVFFIPSFGKNDTGTYTCTATSPTGRVIAEYHLETTNLKWLAFIFPRKSKDSAVLVNMELDEPLRNFSVCLRYFTEQIKSYALFSYATRGQDNDILLYKNRLQNYRLYVGGEFVSFSAQGKESTSQGWIHVCASWESSTGIAELWVNGMPLPRKALQADYAVSPEAAVVLGQEQDSYGGRYNASQAFVGEVTDVYMWDFRLAPDEVRSISGGWDIRSPALLDWRNFPYEMIGHVFLKPRLS</sequence>
<evidence type="ECO:0000256" key="9">
    <source>
        <dbReference type="ARBA" id="ARBA00038102"/>
    </source>
</evidence>
<dbReference type="GO" id="GO:0045087">
    <property type="term" value="P:innate immune response"/>
    <property type="evidence" value="ECO:0007669"/>
    <property type="project" value="TreeGrafter"/>
</dbReference>
<dbReference type="FunFam" id="2.60.120.200:FF:000070">
    <property type="entry name" value="Serum amyloid P-component"/>
    <property type="match status" value="1"/>
</dbReference>
<evidence type="ECO:0000256" key="1">
    <source>
        <dbReference type="ARBA" id="ARBA00001913"/>
    </source>
</evidence>
<keyword evidence="12" id="KW-0812">Transmembrane</keyword>
<dbReference type="InterPro" id="IPR003598">
    <property type="entry name" value="Ig_sub2"/>
</dbReference>
<organism evidence="15 16">
    <name type="scientific">Alligator mississippiensis</name>
    <name type="common">American alligator</name>
    <dbReference type="NCBI Taxonomy" id="8496"/>
    <lineage>
        <taxon>Eukaryota</taxon>
        <taxon>Metazoa</taxon>
        <taxon>Chordata</taxon>
        <taxon>Craniata</taxon>
        <taxon>Vertebrata</taxon>
        <taxon>Euteleostomi</taxon>
        <taxon>Archelosauria</taxon>
        <taxon>Archosauria</taxon>
        <taxon>Crocodylia</taxon>
        <taxon>Alligatoridae</taxon>
        <taxon>Alligatorinae</taxon>
        <taxon>Alligator</taxon>
    </lineage>
</organism>
<dbReference type="SMART" id="SM00408">
    <property type="entry name" value="IGc2"/>
    <property type="match status" value="1"/>
</dbReference>
<dbReference type="PRINTS" id="PR00895">
    <property type="entry name" value="PENTAXIN"/>
</dbReference>
<dbReference type="EMBL" id="AKHW03004558">
    <property type="protein sequence ID" value="KYO29671.1"/>
    <property type="molecule type" value="Genomic_DNA"/>
</dbReference>
<dbReference type="PANTHER" id="PTHR45869:SF7">
    <property type="entry name" value="C-REACTIVE PROTEIN"/>
    <property type="match status" value="1"/>
</dbReference>
<feature type="domain" description="Pentraxin (PTX)" evidence="14">
    <location>
        <begin position="144"/>
        <end position="346"/>
    </location>
</feature>
<dbReference type="Proteomes" id="UP000050525">
    <property type="component" value="Unassembled WGS sequence"/>
</dbReference>
<evidence type="ECO:0000256" key="3">
    <source>
        <dbReference type="ARBA" id="ARBA00022486"/>
    </source>
</evidence>
<dbReference type="PROSITE" id="PS00289">
    <property type="entry name" value="PTX_1"/>
    <property type="match status" value="1"/>
</dbReference>
<evidence type="ECO:0000259" key="13">
    <source>
        <dbReference type="PROSITE" id="PS50835"/>
    </source>
</evidence>
<keyword evidence="12" id="KW-0472">Membrane</keyword>
<keyword evidence="7" id="KW-0106">Calcium</keyword>
<dbReference type="Pfam" id="PF00354">
    <property type="entry name" value="Pentaxin"/>
    <property type="match status" value="1"/>
</dbReference>
<keyword evidence="4" id="KW-0964">Secreted</keyword>
<dbReference type="InterPro" id="IPR051005">
    <property type="entry name" value="Pentraxin_domain"/>
</dbReference>
<name>A0A151MYN8_ALLMI</name>
<dbReference type="InterPro" id="IPR030476">
    <property type="entry name" value="Pentaxin_CS"/>
</dbReference>
<dbReference type="PROSITE" id="PS51828">
    <property type="entry name" value="PTX_2"/>
    <property type="match status" value="1"/>
</dbReference>
<comment type="cofactor">
    <cofactor evidence="1">
        <name>Ca(2+)</name>
        <dbReference type="ChEBI" id="CHEBI:29108"/>
    </cofactor>
</comment>
<dbReference type="SUPFAM" id="SSF49899">
    <property type="entry name" value="Concanavalin A-like lectins/glucanases"/>
    <property type="match status" value="1"/>
</dbReference>
<dbReference type="GO" id="GO:0006953">
    <property type="term" value="P:acute-phase response"/>
    <property type="evidence" value="ECO:0007669"/>
    <property type="project" value="UniProtKB-KW"/>
</dbReference>
<dbReference type="Pfam" id="PF13927">
    <property type="entry name" value="Ig_3"/>
    <property type="match status" value="1"/>
</dbReference>
<feature type="transmembrane region" description="Helical" evidence="12">
    <location>
        <begin position="40"/>
        <end position="59"/>
    </location>
</feature>
<comment type="similarity">
    <text evidence="9">Belongs to the pentraxin family.</text>
</comment>
<evidence type="ECO:0000313" key="16">
    <source>
        <dbReference type="Proteomes" id="UP000050525"/>
    </source>
</evidence>
<keyword evidence="12" id="KW-1133">Transmembrane helix</keyword>
<dbReference type="InterPro" id="IPR013320">
    <property type="entry name" value="ConA-like_dom_sf"/>
</dbReference>
<keyword evidence="6" id="KW-0732">Signal</keyword>